<sequence length="117" mass="12398">MTRRALRTLLPLALSLVLAATGLTMAVARGQARVAGKIVVCSGYGLTTIYVDENGKEVPKVHICPDCVLALMAALAVEAPQLVRPETRMARLTAPERRLAASRPGCPHCARDPPLSA</sequence>
<evidence type="ECO:0000256" key="1">
    <source>
        <dbReference type="SAM" id="SignalP"/>
    </source>
</evidence>
<organism evidence="2 3">
    <name type="scientific">Acidimangrovimonas pyrenivorans</name>
    <dbReference type="NCBI Taxonomy" id="2030798"/>
    <lineage>
        <taxon>Bacteria</taxon>
        <taxon>Pseudomonadati</taxon>
        <taxon>Pseudomonadota</taxon>
        <taxon>Alphaproteobacteria</taxon>
        <taxon>Rhodobacterales</taxon>
        <taxon>Paracoccaceae</taxon>
        <taxon>Acidimangrovimonas</taxon>
    </lineage>
</organism>
<dbReference type="RefSeq" id="WP_377830698.1">
    <property type="nucleotide sequence ID" value="NZ_JBHRSK010000001.1"/>
</dbReference>
<reference evidence="3" key="1">
    <citation type="journal article" date="2019" name="Int. J. Syst. Evol. Microbiol.">
        <title>The Global Catalogue of Microorganisms (GCM) 10K type strain sequencing project: providing services to taxonomists for standard genome sequencing and annotation.</title>
        <authorList>
            <consortium name="The Broad Institute Genomics Platform"/>
            <consortium name="The Broad Institute Genome Sequencing Center for Infectious Disease"/>
            <person name="Wu L."/>
            <person name="Ma J."/>
        </authorList>
    </citation>
    <scope>NUCLEOTIDE SEQUENCE [LARGE SCALE GENOMIC DNA]</scope>
    <source>
        <strain evidence="3">KCTC 62192</strain>
    </source>
</reference>
<accession>A0ABV7ABI8</accession>
<name>A0ABV7ABI8_9RHOB</name>
<evidence type="ECO:0000313" key="2">
    <source>
        <dbReference type="EMBL" id="MFC2966515.1"/>
    </source>
</evidence>
<dbReference type="Proteomes" id="UP001595443">
    <property type="component" value="Unassembled WGS sequence"/>
</dbReference>
<gene>
    <name evidence="2" type="ORF">ACFOES_00260</name>
</gene>
<evidence type="ECO:0000313" key="3">
    <source>
        <dbReference type="Proteomes" id="UP001595443"/>
    </source>
</evidence>
<comment type="caution">
    <text evidence="2">The sequence shown here is derived from an EMBL/GenBank/DDBJ whole genome shotgun (WGS) entry which is preliminary data.</text>
</comment>
<protein>
    <submittedName>
        <fullName evidence="2">Uncharacterized protein</fullName>
    </submittedName>
</protein>
<keyword evidence="3" id="KW-1185">Reference proteome</keyword>
<keyword evidence="1" id="KW-0732">Signal</keyword>
<dbReference type="EMBL" id="JBHRSK010000001">
    <property type="protein sequence ID" value="MFC2966515.1"/>
    <property type="molecule type" value="Genomic_DNA"/>
</dbReference>
<feature type="chain" id="PRO_5045179926" evidence="1">
    <location>
        <begin position="20"/>
        <end position="117"/>
    </location>
</feature>
<proteinExistence type="predicted"/>
<feature type="signal peptide" evidence="1">
    <location>
        <begin position="1"/>
        <end position="19"/>
    </location>
</feature>